<accession>A0AAV4J6Q9</accession>
<evidence type="ECO:0000313" key="1">
    <source>
        <dbReference type="EMBL" id="GFS17965.1"/>
    </source>
</evidence>
<dbReference type="AlphaFoldDB" id="A0AAV4J6Q9"/>
<gene>
    <name evidence="1" type="ORF">ElyMa_001509400</name>
</gene>
<sequence>MRKFRWVGHSLKKPNNNIATQSFMCNPWGKKAELGKEKDMEEMCTEGNIDRKQDGLSLESLSTAEYSTRLRVLLCTSLQIRNPSQSTTLHEPPYTEPISEHYFARASMYGTHLRALLCTSLHVRHQSESTTLHEPPDTAPISEYYFARASMYGTSLRALLCTSLQVQHPSESITLHEPPGTAPV</sequence>
<dbReference type="Proteomes" id="UP000762676">
    <property type="component" value="Unassembled WGS sequence"/>
</dbReference>
<name>A0AAV4J6Q9_9GAST</name>
<protein>
    <submittedName>
        <fullName evidence="1">Uncharacterized protein</fullName>
    </submittedName>
</protein>
<keyword evidence="2" id="KW-1185">Reference proteome</keyword>
<reference evidence="1 2" key="1">
    <citation type="journal article" date="2021" name="Elife">
        <title>Chloroplast acquisition without the gene transfer in kleptoplastic sea slugs, Plakobranchus ocellatus.</title>
        <authorList>
            <person name="Maeda T."/>
            <person name="Takahashi S."/>
            <person name="Yoshida T."/>
            <person name="Shimamura S."/>
            <person name="Takaki Y."/>
            <person name="Nagai Y."/>
            <person name="Toyoda A."/>
            <person name="Suzuki Y."/>
            <person name="Arimoto A."/>
            <person name="Ishii H."/>
            <person name="Satoh N."/>
            <person name="Nishiyama T."/>
            <person name="Hasebe M."/>
            <person name="Maruyama T."/>
            <person name="Minagawa J."/>
            <person name="Obokata J."/>
            <person name="Shigenobu S."/>
        </authorList>
    </citation>
    <scope>NUCLEOTIDE SEQUENCE [LARGE SCALE GENOMIC DNA]</scope>
</reference>
<evidence type="ECO:0000313" key="2">
    <source>
        <dbReference type="Proteomes" id="UP000762676"/>
    </source>
</evidence>
<comment type="caution">
    <text evidence="1">The sequence shown here is derived from an EMBL/GenBank/DDBJ whole genome shotgun (WGS) entry which is preliminary data.</text>
</comment>
<dbReference type="EMBL" id="BMAT01002979">
    <property type="protein sequence ID" value="GFS17965.1"/>
    <property type="molecule type" value="Genomic_DNA"/>
</dbReference>
<proteinExistence type="predicted"/>
<organism evidence="1 2">
    <name type="scientific">Elysia marginata</name>
    <dbReference type="NCBI Taxonomy" id="1093978"/>
    <lineage>
        <taxon>Eukaryota</taxon>
        <taxon>Metazoa</taxon>
        <taxon>Spiralia</taxon>
        <taxon>Lophotrochozoa</taxon>
        <taxon>Mollusca</taxon>
        <taxon>Gastropoda</taxon>
        <taxon>Heterobranchia</taxon>
        <taxon>Euthyneura</taxon>
        <taxon>Panpulmonata</taxon>
        <taxon>Sacoglossa</taxon>
        <taxon>Placobranchoidea</taxon>
        <taxon>Plakobranchidae</taxon>
        <taxon>Elysia</taxon>
    </lineage>
</organism>